<evidence type="ECO:0000313" key="1">
    <source>
        <dbReference type="EMBL" id="KAI5650645.1"/>
    </source>
</evidence>
<gene>
    <name evidence="1" type="ORF">M9H77_36650</name>
</gene>
<proteinExistence type="predicted"/>
<reference evidence="2" key="1">
    <citation type="journal article" date="2023" name="Nat. Plants">
        <title>Single-cell RNA sequencing provides a high-resolution roadmap for understanding the multicellular compartmentation of specialized metabolism.</title>
        <authorList>
            <person name="Sun S."/>
            <person name="Shen X."/>
            <person name="Li Y."/>
            <person name="Li Y."/>
            <person name="Wang S."/>
            <person name="Li R."/>
            <person name="Zhang H."/>
            <person name="Shen G."/>
            <person name="Guo B."/>
            <person name="Wei J."/>
            <person name="Xu J."/>
            <person name="St-Pierre B."/>
            <person name="Chen S."/>
            <person name="Sun C."/>
        </authorList>
    </citation>
    <scope>NUCLEOTIDE SEQUENCE [LARGE SCALE GENOMIC DNA]</scope>
</reference>
<dbReference type="EMBL" id="CM044708">
    <property type="protein sequence ID" value="KAI5650645.1"/>
    <property type="molecule type" value="Genomic_DNA"/>
</dbReference>
<sequence length="416" mass="47209">MAGVSLKCGDCGTLLKSVEEAQEHAELTKHTNFTESTEPVLNLICSTCGKPCRSKTESDLHSKRTGHNEFVDKTSETVQPISLEAPKQKDDDTMMAEAGDGSNSCPQEEMVVPEVDQKLLGELEEMGFSKARAHRALHYSGNASIEAAANWIVEHENDSDIDEIPMVPANAKNPEAPKPVLTEEEKKMKLQELKERARKKKEEEEKQKEREREKERIRIGKELLEAKRIEEENERKRIMALRKAEKEEERRAREKIRQKLEEDKAERRRKLGLPPEDPTTAKPSTPVVEEKKSSLPVRPATKAEQMRECLRSLKQNNKDDDAKVKTAFNTLLTYAKNVATNPNEEKFRKIRLSNAAFQERVGKLQGGIEFLELCGFEKIEGGEFLFLPREKVDIQVLHSAGNELNNAIKNPFFGVL</sequence>
<organism evidence="1 2">
    <name type="scientific">Catharanthus roseus</name>
    <name type="common">Madagascar periwinkle</name>
    <name type="synonym">Vinca rosea</name>
    <dbReference type="NCBI Taxonomy" id="4058"/>
    <lineage>
        <taxon>Eukaryota</taxon>
        <taxon>Viridiplantae</taxon>
        <taxon>Streptophyta</taxon>
        <taxon>Embryophyta</taxon>
        <taxon>Tracheophyta</taxon>
        <taxon>Spermatophyta</taxon>
        <taxon>Magnoliopsida</taxon>
        <taxon>eudicotyledons</taxon>
        <taxon>Gunneridae</taxon>
        <taxon>Pentapetalae</taxon>
        <taxon>asterids</taxon>
        <taxon>lamiids</taxon>
        <taxon>Gentianales</taxon>
        <taxon>Apocynaceae</taxon>
        <taxon>Rauvolfioideae</taxon>
        <taxon>Vinceae</taxon>
        <taxon>Catharanthinae</taxon>
        <taxon>Catharanthus</taxon>
    </lineage>
</organism>
<evidence type="ECO:0000313" key="2">
    <source>
        <dbReference type="Proteomes" id="UP001060085"/>
    </source>
</evidence>
<keyword evidence="2" id="KW-1185">Reference proteome</keyword>
<accession>A0ACB9ZST9</accession>
<name>A0ACB9ZST9_CATRO</name>
<comment type="caution">
    <text evidence="1">The sequence shown here is derived from an EMBL/GenBank/DDBJ whole genome shotgun (WGS) entry which is preliminary data.</text>
</comment>
<dbReference type="Proteomes" id="UP001060085">
    <property type="component" value="Linkage Group LG08"/>
</dbReference>
<protein>
    <submittedName>
        <fullName evidence="1">Uncharacterized protein</fullName>
    </submittedName>
</protein>